<keyword evidence="2" id="KW-1185">Reference proteome</keyword>
<dbReference type="Proteomes" id="UP000000602">
    <property type="component" value="Chromosome"/>
</dbReference>
<dbReference type="AlphaFoldDB" id="Q6AIZ7"/>
<gene>
    <name evidence="1" type="ordered locus">DP2954</name>
</gene>
<organism evidence="1 2">
    <name type="scientific">Desulfotalea psychrophila (strain LSv54 / DSM 12343)</name>
    <dbReference type="NCBI Taxonomy" id="177439"/>
    <lineage>
        <taxon>Bacteria</taxon>
        <taxon>Pseudomonadati</taxon>
        <taxon>Thermodesulfobacteriota</taxon>
        <taxon>Desulfobulbia</taxon>
        <taxon>Desulfobulbales</taxon>
        <taxon>Desulfocapsaceae</taxon>
        <taxon>Desulfotalea</taxon>
    </lineage>
</organism>
<dbReference type="STRING" id="177439.DP2954"/>
<evidence type="ECO:0000313" key="2">
    <source>
        <dbReference type="Proteomes" id="UP000000602"/>
    </source>
</evidence>
<dbReference type="HOGENOM" id="CLU_3182917_0_0_7"/>
<name>Q6AIZ7_DESPS</name>
<evidence type="ECO:0000313" key="1">
    <source>
        <dbReference type="EMBL" id="CAG37683.1"/>
    </source>
</evidence>
<accession>Q6AIZ7</accession>
<dbReference type="KEGG" id="dps:DP2954"/>
<sequence>MVKSSFARALGHLTRRWLGLVAGECCLNGAKIFLGARRDSCLFALL</sequence>
<dbReference type="EMBL" id="CR522870">
    <property type="protein sequence ID" value="CAG37683.1"/>
    <property type="molecule type" value="Genomic_DNA"/>
</dbReference>
<proteinExistence type="predicted"/>
<protein>
    <submittedName>
        <fullName evidence="1">Uncharacterized protein</fullName>
    </submittedName>
</protein>
<reference evidence="2" key="1">
    <citation type="journal article" date="2004" name="Environ. Microbiol.">
        <title>The genome of Desulfotalea psychrophila, a sulfate-reducing bacterium from permanently cold Arctic sediments.</title>
        <authorList>
            <person name="Rabus R."/>
            <person name="Ruepp A."/>
            <person name="Frickey T."/>
            <person name="Rattei T."/>
            <person name="Fartmann B."/>
            <person name="Stark M."/>
            <person name="Bauer M."/>
            <person name="Zibat A."/>
            <person name="Lombardot T."/>
            <person name="Becker I."/>
            <person name="Amann J."/>
            <person name="Gellner K."/>
            <person name="Teeling H."/>
            <person name="Leuschner W.D."/>
            <person name="Gloeckner F.-O."/>
            <person name="Lupas A.N."/>
            <person name="Amann R."/>
            <person name="Klenk H.-P."/>
        </authorList>
    </citation>
    <scope>NUCLEOTIDE SEQUENCE [LARGE SCALE GENOMIC DNA]</scope>
    <source>
        <strain evidence="2">DSM 12343 / LSv54</strain>
    </source>
</reference>